<evidence type="ECO:0000259" key="3">
    <source>
        <dbReference type="Pfam" id="PF00728"/>
    </source>
</evidence>
<dbReference type="GO" id="GO:0005975">
    <property type="term" value="P:carbohydrate metabolic process"/>
    <property type="evidence" value="ECO:0007669"/>
    <property type="project" value="InterPro"/>
</dbReference>
<feature type="domain" description="Glycoside Hydrolase 20C C-terminal" evidence="4">
    <location>
        <begin position="419"/>
        <end position="608"/>
    </location>
</feature>
<dbReference type="Gene3D" id="1.20.120.670">
    <property type="entry name" value="N-acetyl-b-d-glucoasminidase"/>
    <property type="match status" value="1"/>
</dbReference>
<dbReference type="Pfam" id="PF00728">
    <property type="entry name" value="Glyco_hydro_20"/>
    <property type="match status" value="1"/>
</dbReference>
<evidence type="ECO:0000256" key="1">
    <source>
        <dbReference type="ARBA" id="ARBA00006285"/>
    </source>
</evidence>
<dbReference type="EMBL" id="CDGG01000001">
    <property type="protein sequence ID" value="CEI82602.1"/>
    <property type="molecule type" value="Genomic_DNA"/>
</dbReference>
<gene>
    <name evidence="5" type="primary">exo I</name>
    <name evidence="5" type="ORF">BN997_02485</name>
</gene>
<keyword evidence="6" id="KW-1185">Reference proteome</keyword>
<dbReference type="PANTHER" id="PTHR21040:SF8">
    <property type="entry name" value="BCDNA.GH04120"/>
    <property type="match status" value="1"/>
</dbReference>
<dbReference type="STRING" id="545501.BN997_02485"/>
<proteinExistence type="inferred from homology"/>
<evidence type="ECO:0000256" key="2">
    <source>
        <dbReference type="ARBA" id="ARBA00022801"/>
    </source>
</evidence>
<dbReference type="AlphaFoldDB" id="A0A0A1MSP7"/>
<dbReference type="OrthoDB" id="383771at2"/>
<evidence type="ECO:0000259" key="4">
    <source>
        <dbReference type="Pfam" id="PF18088"/>
    </source>
</evidence>
<keyword evidence="2" id="KW-0378">Hydrolase</keyword>
<dbReference type="PANTHER" id="PTHR21040">
    <property type="entry name" value="BCDNA.GH04120"/>
    <property type="match status" value="1"/>
</dbReference>
<dbReference type="InterPro" id="IPR041063">
    <property type="entry name" value="Glyco_H_20C_C"/>
</dbReference>
<dbReference type="RefSeq" id="WP_042532550.1">
    <property type="nucleotide sequence ID" value="NZ_CDGG01000001.1"/>
</dbReference>
<sequence>MKLHLTGDVSQVKKGLKQLLKDLGIELSKDGHPIHVSQREGPLSIKNENKEGEILFQEKIHFFRGIGLWLEHFYTEKDFTLVEYPQFTMKGAMLDSSRNAVMTVDGIKDLLRKMAMMGLNTLMIYTEDTYEVKEYPYFGYMRGRYTEGELRECDQYAADLGIEMIPCIQTLAHLTEALKWNYAIPLRDTADILLAGSKETYTFLEHLIEAASRPFQSKRIHIGMDEAHQLGLGKYLDKHGYEKRFDIMNKHLQEVTAITERKKLKPMIWSDMYFRLGSKHGGYYDLEADIPESVIASIPDTQLVYWDYYHDDEAFYRTFIQKHKALKYNPVFAGGVWTWNGISPNYGKAFATTEAALRACKKENIKEVFVTMWGDNGAETPMMTALPVLQLFAEHAYQESFSDVHLQKRFRFCTGAYFDDFMLFNQLDETPGVSKHNLQTSNPSKLLLWQDILIGLYDENIKNLPLNKHYKLLTVKLECAAKRNKDWSLLFHFYRQLSHVLSIKAEIGRNLKVIYDNQNRGMLQDMLPILEEIKERVDTLRKTHRALWFSLHKPFGWEIIEIRYGGVLTRTDTVMYRLNQYIGGEINKIEELEEDRLYFEGPYPMQEGSLGRNLYHRIVTAGNLS</sequence>
<dbReference type="InterPro" id="IPR038901">
    <property type="entry name" value="HEXDC-like"/>
</dbReference>
<feature type="domain" description="Glycoside hydrolase family 20 catalytic" evidence="3">
    <location>
        <begin position="87"/>
        <end position="273"/>
    </location>
</feature>
<accession>A0A0A1MSP7</accession>
<dbReference type="Gene3D" id="3.20.20.80">
    <property type="entry name" value="Glycosidases"/>
    <property type="match status" value="1"/>
</dbReference>
<organism evidence="5 6">
    <name type="scientific">Oceanobacillus oncorhynchi</name>
    <dbReference type="NCBI Taxonomy" id="545501"/>
    <lineage>
        <taxon>Bacteria</taxon>
        <taxon>Bacillati</taxon>
        <taxon>Bacillota</taxon>
        <taxon>Bacilli</taxon>
        <taxon>Bacillales</taxon>
        <taxon>Bacillaceae</taxon>
        <taxon>Oceanobacillus</taxon>
    </lineage>
</organism>
<name>A0A0A1MSP7_9BACI</name>
<evidence type="ECO:0000313" key="6">
    <source>
        <dbReference type="Proteomes" id="UP000040453"/>
    </source>
</evidence>
<dbReference type="SUPFAM" id="SSF51445">
    <property type="entry name" value="(Trans)glycosidases"/>
    <property type="match status" value="1"/>
</dbReference>
<reference evidence="5 6" key="1">
    <citation type="submission" date="2014-11" db="EMBL/GenBank/DDBJ databases">
        <authorList>
            <person name="Urmite Genomes Urmite Genomes"/>
        </authorList>
    </citation>
    <scope>NUCLEOTIDE SEQUENCE [LARGE SCALE GENOMIC DNA]</scope>
    <source>
        <strain evidence="5 6">Oc5</strain>
    </source>
</reference>
<evidence type="ECO:0000313" key="5">
    <source>
        <dbReference type="EMBL" id="CEI82602.1"/>
    </source>
</evidence>
<dbReference type="Pfam" id="PF18088">
    <property type="entry name" value="Glyco_H_20C_C"/>
    <property type="match status" value="1"/>
</dbReference>
<comment type="similarity">
    <text evidence="1">Belongs to the glycosyl hydrolase 20 family.</text>
</comment>
<dbReference type="Proteomes" id="UP000040453">
    <property type="component" value="Unassembled WGS sequence"/>
</dbReference>
<dbReference type="GO" id="GO:0004563">
    <property type="term" value="F:beta-N-acetylhexosaminidase activity"/>
    <property type="evidence" value="ECO:0007669"/>
    <property type="project" value="UniProtKB-ARBA"/>
</dbReference>
<dbReference type="CDD" id="cd06565">
    <property type="entry name" value="GH20_GcnA-like"/>
    <property type="match status" value="1"/>
</dbReference>
<dbReference type="InterPro" id="IPR017853">
    <property type="entry name" value="GH"/>
</dbReference>
<dbReference type="InterPro" id="IPR015883">
    <property type="entry name" value="Glyco_hydro_20_cat"/>
</dbReference>
<protein>
    <submittedName>
        <fullName evidence="5">Beta-hexosaminidase</fullName>
    </submittedName>
</protein>